<evidence type="ECO:0000313" key="3">
    <source>
        <dbReference type="Proteomes" id="UP000076580"/>
    </source>
</evidence>
<reference evidence="2 3" key="1">
    <citation type="journal article" date="2016" name="Sci. Rep.">
        <title>Insights into Adaptations to a Near-Obligate Nematode Endoparasitic Lifestyle from the Finished Genome of Drechmeria coniospora.</title>
        <authorList>
            <person name="Zhang L."/>
            <person name="Zhou Z."/>
            <person name="Guo Q."/>
            <person name="Fokkens L."/>
            <person name="Miskei M."/>
            <person name="Pocsi I."/>
            <person name="Zhang W."/>
            <person name="Chen M."/>
            <person name="Wang L."/>
            <person name="Sun Y."/>
            <person name="Donzelli B.G."/>
            <person name="Gibson D.M."/>
            <person name="Nelson D.R."/>
            <person name="Luo J.G."/>
            <person name="Rep M."/>
            <person name="Liu H."/>
            <person name="Yang S."/>
            <person name="Wang J."/>
            <person name="Krasnoff S.B."/>
            <person name="Xu Y."/>
            <person name="Molnar I."/>
            <person name="Lin M."/>
        </authorList>
    </citation>
    <scope>NUCLEOTIDE SEQUENCE [LARGE SCALE GENOMIC DNA]</scope>
    <source>
        <strain evidence="2 3">ARSEF 6962</strain>
    </source>
</reference>
<feature type="compositionally biased region" description="Low complexity" evidence="1">
    <location>
        <begin position="174"/>
        <end position="192"/>
    </location>
</feature>
<sequence>MKLPGRQGDRERSTGTGTKLRRKQAASEAGGRGPVPLSACCKLTADGTDALQTDPNKAPKGTQRSANARVPARPPTDRRPSHCSTALSQHSGIRWGHVPSAGPGSAHRVTRSPRHRGLDPAVPGTNITSSSSPSTSPSCSLLLLFPLTSACTEHQPAAPPQPCTYEQNLDRIQSDSLPTSPSSQLPSSPRPLVDTLPRRHPSSAFFPLLFHATQPDRGSKLAGRNRKDTSRSQPISSTKSTKTTDTKADTNANTASSSKTVVGKTHQTRPTAKETHDVSEATATMSPKSEATYYLLPDLCALDTSARELELDAHAWVQPTIIDDDDLTFGGKPLSAWYEEERSRLSSSAASSDDDQCEERRGRERTRRHRKDGSAKSYHHHHHHHSHHGHDQK</sequence>
<feature type="region of interest" description="Disordered" evidence="1">
    <location>
        <begin position="1"/>
        <end position="135"/>
    </location>
</feature>
<evidence type="ECO:0000313" key="2">
    <source>
        <dbReference type="EMBL" id="KYK54283.1"/>
    </source>
</evidence>
<feature type="region of interest" description="Disordered" evidence="1">
    <location>
        <begin position="173"/>
        <end position="285"/>
    </location>
</feature>
<dbReference type="GeneID" id="63718883"/>
<comment type="caution">
    <text evidence="2">The sequence shown here is derived from an EMBL/GenBank/DDBJ whole genome shotgun (WGS) entry which is preliminary data.</text>
</comment>
<proteinExistence type="predicted"/>
<evidence type="ECO:0000256" key="1">
    <source>
        <dbReference type="SAM" id="MobiDB-lite"/>
    </source>
</evidence>
<dbReference type="Proteomes" id="UP000076580">
    <property type="component" value="Chromosome 03"/>
</dbReference>
<protein>
    <submittedName>
        <fullName evidence="2">Uncharacterized protein</fullName>
    </submittedName>
</protein>
<dbReference type="EMBL" id="LAYC01000003">
    <property type="protein sequence ID" value="KYK54283.1"/>
    <property type="molecule type" value="Genomic_DNA"/>
</dbReference>
<keyword evidence="3" id="KW-1185">Reference proteome</keyword>
<gene>
    <name evidence="2" type="ORF">DCS_06240</name>
</gene>
<organism evidence="2 3">
    <name type="scientific">Drechmeria coniospora</name>
    <name type="common">Nematophagous fungus</name>
    <name type="synonym">Meria coniospora</name>
    <dbReference type="NCBI Taxonomy" id="98403"/>
    <lineage>
        <taxon>Eukaryota</taxon>
        <taxon>Fungi</taxon>
        <taxon>Dikarya</taxon>
        <taxon>Ascomycota</taxon>
        <taxon>Pezizomycotina</taxon>
        <taxon>Sordariomycetes</taxon>
        <taxon>Hypocreomycetidae</taxon>
        <taxon>Hypocreales</taxon>
        <taxon>Ophiocordycipitaceae</taxon>
        <taxon>Drechmeria</taxon>
    </lineage>
</organism>
<dbReference type="InParanoid" id="A0A151GB46"/>
<dbReference type="AlphaFoldDB" id="A0A151GB46"/>
<accession>A0A151GB46</accession>
<name>A0A151GB46_DRECN</name>
<feature type="compositionally biased region" description="Low complexity" evidence="1">
    <location>
        <begin position="249"/>
        <end position="260"/>
    </location>
</feature>
<feature type="region of interest" description="Disordered" evidence="1">
    <location>
        <begin position="340"/>
        <end position="393"/>
    </location>
</feature>
<feature type="compositionally biased region" description="Basic residues" evidence="1">
    <location>
        <begin position="363"/>
        <end position="393"/>
    </location>
</feature>
<dbReference type="RefSeq" id="XP_040653635.1">
    <property type="nucleotide sequence ID" value="XM_040803531.1"/>
</dbReference>
<dbReference type="STRING" id="98403.A0A151GB46"/>
<feature type="compositionally biased region" description="Polar residues" evidence="1">
    <location>
        <begin position="82"/>
        <end position="91"/>
    </location>
</feature>